<feature type="compositionally biased region" description="Basic and acidic residues" evidence="1">
    <location>
        <begin position="247"/>
        <end position="256"/>
    </location>
</feature>
<dbReference type="EMBL" id="LGRX02023523">
    <property type="protein sequence ID" value="KAK3254488.1"/>
    <property type="molecule type" value="Genomic_DNA"/>
</dbReference>
<feature type="compositionally biased region" description="Basic and acidic residues" evidence="1">
    <location>
        <begin position="265"/>
        <end position="280"/>
    </location>
</feature>
<accession>A0AAE0CG92</accession>
<evidence type="ECO:0000259" key="3">
    <source>
        <dbReference type="Pfam" id="PF06011"/>
    </source>
</evidence>
<name>A0AAE0CG92_9CHLO</name>
<gene>
    <name evidence="4" type="ORF">CYMTET_36297</name>
</gene>
<reference evidence="4 5" key="1">
    <citation type="journal article" date="2015" name="Genome Biol. Evol.">
        <title>Comparative Genomics of a Bacterivorous Green Alga Reveals Evolutionary Causalities and Consequences of Phago-Mixotrophic Mode of Nutrition.</title>
        <authorList>
            <person name="Burns J.A."/>
            <person name="Paasch A."/>
            <person name="Narechania A."/>
            <person name="Kim E."/>
        </authorList>
    </citation>
    <scope>NUCLEOTIDE SEQUENCE [LARGE SCALE GENOMIC DNA]</scope>
    <source>
        <strain evidence="4 5">PLY_AMNH</strain>
    </source>
</reference>
<dbReference type="Pfam" id="PF06011">
    <property type="entry name" value="TRP"/>
    <property type="match status" value="1"/>
</dbReference>
<keyword evidence="2" id="KW-0812">Transmembrane</keyword>
<keyword evidence="2" id="KW-0472">Membrane</keyword>
<dbReference type="InterPro" id="IPR010308">
    <property type="entry name" value="TRP_C"/>
</dbReference>
<evidence type="ECO:0000313" key="5">
    <source>
        <dbReference type="Proteomes" id="UP001190700"/>
    </source>
</evidence>
<keyword evidence="5" id="KW-1185">Reference proteome</keyword>
<comment type="caution">
    <text evidence="4">The sequence shown here is derived from an EMBL/GenBank/DDBJ whole genome shotgun (WGS) entry which is preliminary data.</text>
</comment>
<evidence type="ECO:0000256" key="1">
    <source>
        <dbReference type="SAM" id="MobiDB-lite"/>
    </source>
</evidence>
<feature type="transmembrane region" description="Helical" evidence="2">
    <location>
        <begin position="170"/>
        <end position="191"/>
    </location>
</feature>
<protein>
    <recommendedName>
        <fullName evidence="3">TRP C-terminal domain-containing protein</fullName>
    </recommendedName>
</protein>
<feature type="region of interest" description="Disordered" evidence="1">
    <location>
        <begin position="236"/>
        <end position="299"/>
    </location>
</feature>
<organism evidence="4 5">
    <name type="scientific">Cymbomonas tetramitiformis</name>
    <dbReference type="NCBI Taxonomy" id="36881"/>
    <lineage>
        <taxon>Eukaryota</taxon>
        <taxon>Viridiplantae</taxon>
        <taxon>Chlorophyta</taxon>
        <taxon>Pyramimonadophyceae</taxon>
        <taxon>Pyramimonadales</taxon>
        <taxon>Pyramimonadaceae</taxon>
        <taxon>Cymbomonas</taxon>
    </lineage>
</organism>
<dbReference type="Proteomes" id="UP001190700">
    <property type="component" value="Unassembled WGS sequence"/>
</dbReference>
<evidence type="ECO:0000256" key="2">
    <source>
        <dbReference type="SAM" id="Phobius"/>
    </source>
</evidence>
<evidence type="ECO:0000313" key="4">
    <source>
        <dbReference type="EMBL" id="KAK3254488.1"/>
    </source>
</evidence>
<feature type="compositionally biased region" description="Acidic residues" evidence="1">
    <location>
        <begin position="236"/>
        <end position="246"/>
    </location>
</feature>
<feature type="transmembrane region" description="Helical" evidence="2">
    <location>
        <begin position="115"/>
        <end position="134"/>
    </location>
</feature>
<feature type="transmembrane region" description="Helical" evidence="2">
    <location>
        <begin position="140"/>
        <end position="158"/>
    </location>
</feature>
<proteinExistence type="predicted"/>
<dbReference type="AlphaFoldDB" id="A0AAE0CG92"/>
<keyword evidence="2" id="KW-1133">Transmembrane helix</keyword>
<feature type="domain" description="TRP C-terminal" evidence="3">
    <location>
        <begin position="65"/>
        <end position="191"/>
    </location>
</feature>
<sequence>MQWVRLRESRRLVFIKECEFEELEEELVDEGNKWLRTIKGTKLQVELQKIDQQGRMPVLTCMLDDQLIRLVFGLLYLPYKRRYFWFLGYEMIRRLAQSSLVIIVRMLGRDFDTMYSLLIAVFSVVFHSYLRPFNCDEDNVLQLAMLSNQVLVVMMLLMQEYIVSDSESTGFGVGLLLIQLTLLVVVVVMLARLYGPVLWVLLKSLIIPVLRSKLGTRLSVAGSALQSLVSFRVPSEEEEELEEADSQAERRPEESLPGHPQQGSFDKERSAEENASELHRHAAIPAKGGAPDCGPPLPE</sequence>